<dbReference type="InterPro" id="IPR055290">
    <property type="entry name" value="At3g26010-like"/>
</dbReference>
<dbReference type="Proteomes" id="UP000290289">
    <property type="component" value="Chromosome 16"/>
</dbReference>
<name>A0A498HL16_MALDO</name>
<comment type="caution">
    <text evidence="3">The sequence shown here is derived from an EMBL/GenBank/DDBJ whole genome shotgun (WGS) entry which is preliminary data.</text>
</comment>
<reference evidence="3 4" key="1">
    <citation type="submission" date="2018-10" db="EMBL/GenBank/DDBJ databases">
        <title>A high-quality apple genome assembly.</title>
        <authorList>
            <person name="Hu J."/>
        </authorList>
    </citation>
    <scope>NUCLEOTIDE SEQUENCE [LARGE SCALE GENOMIC DNA]</scope>
    <source>
        <strain evidence="4">cv. HFTH1</strain>
        <tissue evidence="3">Young leaf</tissue>
    </source>
</reference>
<evidence type="ECO:0000259" key="1">
    <source>
        <dbReference type="Pfam" id="PF00646"/>
    </source>
</evidence>
<dbReference type="InterPro" id="IPR017451">
    <property type="entry name" value="F-box-assoc_interact_dom"/>
</dbReference>
<dbReference type="Pfam" id="PF00646">
    <property type="entry name" value="F-box"/>
    <property type="match status" value="1"/>
</dbReference>
<gene>
    <name evidence="3" type="ORF">DVH24_018765</name>
</gene>
<dbReference type="SUPFAM" id="SSF81383">
    <property type="entry name" value="F-box domain"/>
    <property type="match status" value="1"/>
</dbReference>
<dbReference type="Gene3D" id="1.20.1280.50">
    <property type="match status" value="1"/>
</dbReference>
<evidence type="ECO:0000313" key="3">
    <source>
        <dbReference type="EMBL" id="RXH71410.1"/>
    </source>
</evidence>
<dbReference type="STRING" id="3750.A0A498HL16"/>
<dbReference type="PANTHER" id="PTHR35546">
    <property type="entry name" value="F-BOX PROTEIN INTERACTION DOMAIN PROTEIN-RELATED"/>
    <property type="match status" value="1"/>
</dbReference>
<dbReference type="PANTHER" id="PTHR35546:SF115">
    <property type="entry name" value="F-BOX DOMAIN-CONTAINING PROTEIN"/>
    <property type="match status" value="1"/>
</dbReference>
<dbReference type="InterPro" id="IPR036047">
    <property type="entry name" value="F-box-like_dom_sf"/>
</dbReference>
<dbReference type="InterPro" id="IPR006527">
    <property type="entry name" value="F-box-assoc_dom_typ1"/>
</dbReference>
<keyword evidence="4" id="KW-1185">Reference proteome</keyword>
<accession>A0A498HL16</accession>
<sequence length="461" mass="53238">MQGRCPNLPIISSPAEILANNENLLTPILLCIPTRALLRLKCVCKRWLSLISDPKFCDNHTFKNPYPNFSAFFNTTMQQFYRISIQNNENTFKSPSKHPEFIRGLPRSLKILRSCNGLLLCCTSHEITNLRNTPTYYVLNPTTNHFVALANSPYATNSTSLLGVALAFDPSTSIHYKVICVQCIAGSVVSFQIEIYSSETQNWTLRKSTFDRPFHIDFSHGVYFNGAINWISRTSRLLHYHLDHEEGHGLVSRPPDYNVFRKREYIYFGESRGHLHLIEIYRPCFTQFDVMEMGRDYSGWFVKYHVDLDTITAKFPEMVPQHNLDDPSEENWYYEFVVLFLVREENEEETAMFLYIPCKVISYNLLDRTCKTACELTLKGKRSLQIGWRDTYHCMETLACRIGIDSVVDDKEFSEDLEAIESINSSADFEPGSRMRPQASLGKVQSVRIMMHDQVTRVTTT</sequence>
<evidence type="ECO:0000259" key="2">
    <source>
        <dbReference type="Pfam" id="PF07734"/>
    </source>
</evidence>
<dbReference type="EMBL" id="RDQH01000342">
    <property type="protein sequence ID" value="RXH71410.1"/>
    <property type="molecule type" value="Genomic_DNA"/>
</dbReference>
<dbReference type="Pfam" id="PF07734">
    <property type="entry name" value="FBA_1"/>
    <property type="match status" value="1"/>
</dbReference>
<proteinExistence type="predicted"/>
<protein>
    <submittedName>
        <fullName evidence="3">Uncharacterized protein</fullName>
    </submittedName>
</protein>
<feature type="domain" description="F-box associated beta-propeller type 1" evidence="2">
    <location>
        <begin position="106"/>
        <end position="235"/>
    </location>
</feature>
<organism evidence="3 4">
    <name type="scientific">Malus domestica</name>
    <name type="common">Apple</name>
    <name type="synonym">Pyrus malus</name>
    <dbReference type="NCBI Taxonomy" id="3750"/>
    <lineage>
        <taxon>Eukaryota</taxon>
        <taxon>Viridiplantae</taxon>
        <taxon>Streptophyta</taxon>
        <taxon>Embryophyta</taxon>
        <taxon>Tracheophyta</taxon>
        <taxon>Spermatophyta</taxon>
        <taxon>Magnoliopsida</taxon>
        <taxon>eudicotyledons</taxon>
        <taxon>Gunneridae</taxon>
        <taxon>Pentapetalae</taxon>
        <taxon>rosids</taxon>
        <taxon>fabids</taxon>
        <taxon>Rosales</taxon>
        <taxon>Rosaceae</taxon>
        <taxon>Amygdaloideae</taxon>
        <taxon>Maleae</taxon>
        <taxon>Malus</taxon>
    </lineage>
</organism>
<dbReference type="AlphaFoldDB" id="A0A498HL16"/>
<feature type="domain" description="F-box" evidence="1">
    <location>
        <begin position="23"/>
        <end position="57"/>
    </location>
</feature>
<dbReference type="NCBIfam" id="TIGR01640">
    <property type="entry name" value="F_box_assoc_1"/>
    <property type="match status" value="1"/>
</dbReference>
<dbReference type="InterPro" id="IPR001810">
    <property type="entry name" value="F-box_dom"/>
</dbReference>
<evidence type="ECO:0000313" key="4">
    <source>
        <dbReference type="Proteomes" id="UP000290289"/>
    </source>
</evidence>